<dbReference type="SMART" id="SM00292">
    <property type="entry name" value="BRCT"/>
    <property type="match status" value="1"/>
</dbReference>
<accession>A0A6A6E6C3</accession>
<dbReference type="SUPFAM" id="SSF142921">
    <property type="entry name" value="WGR domain-like"/>
    <property type="match status" value="1"/>
</dbReference>
<name>A0A6A6E6C3_9PEZI</name>
<evidence type="ECO:0000313" key="3">
    <source>
        <dbReference type="EMBL" id="KAF2185730.1"/>
    </source>
</evidence>
<dbReference type="InterPro" id="IPR001357">
    <property type="entry name" value="BRCT_dom"/>
</dbReference>
<dbReference type="InterPro" id="IPR036420">
    <property type="entry name" value="BRCT_dom_sf"/>
</dbReference>
<sequence length="435" mass="49008">MGILKKLVITATGDFGSGIDNNQLRKWVEANDGKWTYKVTKDTTHLICSKGHWKKEANAVIAARKVKAYIVTYDWLEDSLQSKKKLAEKRFTLEAVTKERRKKRELTRIAKKADTAKFEKGCEAARADTGSGTPMPQTALKPTSKPSTTTSKHGANPQVPRLKDNHHLYLDASGFEYNILLIRINLSKSTNSRYNIRLYESHTTPHVYCTLVRYAPPGAVSWPSANKHIPCTQPQAPSLLSNDGVNAVKTQQNKHETETERKELHPELIRALRVLQPEPYKKLLAPLNSTYSTASTAFRHAFEDLTFLKWEERHLPNATALQKARTKERGLEPFAYAKPAKGLPIGVMPQGPIEDNYIVGSLGLAGMDETLSMDGVVGSAIFREEESRIKEAREEEESRIRKEEEGKRGGMVKRVKVRNELFFNAKTRGATKEVW</sequence>
<feature type="region of interest" description="Disordered" evidence="1">
    <location>
        <begin position="124"/>
        <end position="161"/>
    </location>
</feature>
<dbReference type="EMBL" id="ML994632">
    <property type="protein sequence ID" value="KAF2185730.1"/>
    <property type="molecule type" value="Genomic_DNA"/>
</dbReference>
<dbReference type="AlphaFoldDB" id="A0A6A6E6C3"/>
<dbReference type="SUPFAM" id="SSF52113">
    <property type="entry name" value="BRCT domain"/>
    <property type="match status" value="1"/>
</dbReference>
<dbReference type="PROSITE" id="PS50172">
    <property type="entry name" value="BRCT"/>
    <property type="match status" value="1"/>
</dbReference>
<organism evidence="3 4">
    <name type="scientific">Zopfia rhizophila CBS 207.26</name>
    <dbReference type="NCBI Taxonomy" id="1314779"/>
    <lineage>
        <taxon>Eukaryota</taxon>
        <taxon>Fungi</taxon>
        <taxon>Dikarya</taxon>
        <taxon>Ascomycota</taxon>
        <taxon>Pezizomycotina</taxon>
        <taxon>Dothideomycetes</taxon>
        <taxon>Dothideomycetes incertae sedis</taxon>
        <taxon>Zopfiaceae</taxon>
        <taxon>Zopfia</taxon>
    </lineage>
</organism>
<reference evidence="3" key="1">
    <citation type="journal article" date="2020" name="Stud. Mycol.">
        <title>101 Dothideomycetes genomes: a test case for predicting lifestyles and emergence of pathogens.</title>
        <authorList>
            <person name="Haridas S."/>
            <person name="Albert R."/>
            <person name="Binder M."/>
            <person name="Bloem J."/>
            <person name="Labutti K."/>
            <person name="Salamov A."/>
            <person name="Andreopoulos B."/>
            <person name="Baker S."/>
            <person name="Barry K."/>
            <person name="Bills G."/>
            <person name="Bluhm B."/>
            <person name="Cannon C."/>
            <person name="Castanera R."/>
            <person name="Culley D."/>
            <person name="Daum C."/>
            <person name="Ezra D."/>
            <person name="Gonzalez J."/>
            <person name="Henrissat B."/>
            <person name="Kuo A."/>
            <person name="Liang C."/>
            <person name="Lipzen A."/>
            <person name="Lutzoni F."/>
            <person name="Magnuson J."/>
            <person name="Mondo S."/>
            <person name="Nolan M."/>
            <person name="Ohm R."/>
            <person name="Pangilinan J."/>
            <person name="Park H.-J."/>
            <person name="Ramirez L."/>
            <person name="Alfaro M."/>
            <person name="Sun H."/>
            <person name="Tritt A."/>
            <person name="Yoshinaga Y."/>
            <person name="Zwiers L.-H."/>
            <person name="Turgeon B."/>
            <person name="Goodwin S."/>
            <person name="Spatafora J."/>
            <person name="Crous P."/>
            <person name="Grigoriev I."/>
        </authorList>
    </citation>
    <scope>NUCLEOTIDE SEQUENCE</scope>
    <source>
        <strain evidence="3">CBS 207.26</strain>
    </source>
</reference>
<keyword evidence="4" id="KW-1185">Reference proteome</keyword>
<dbReference type="Pfam" id="PF00533">
    <property type="entry name" value="BRCT"/>
    <property type="match status" value="1"/>
</dbReference>
<gene>
    <name evidence="3" type="ORF">K469DRAFT_575591</name>
</gene>
<feature type="compositionally biased region" description="Low complexity" evidence="1">
    <location>
        <begin position="141"/>
        <end position="152"/>
    </location>
</feature>
<dbReference type="Proteomes" id="UP000800200">
    <property type="component" value="Unassembled WGS sequence"/>
</dbReference>
<dbReference type="OrthoDB" id="342264at2759"/>
<proteinExistence type="predicted"/>
<evidence type="ECO:0000256" key="1">
    <source>
        <dbReference type="SAM" id="MobiDB-lite"/>
    </source>
</evidence>
<feature type="domain" description="BRCT" evidence="2">
    <location>
        <begin position="1"/>
        <end position="93"/>
    </location>
</feature>
<dbReference type="Gene3D" id="3.40.50.10190">
    <property type="entry name" value="BRCT domain"/>
    <property type="match status" value="1"/>
</dbReference>
<evidence type="ECO:0000313" key="4">
    <source>
        <dbReference type="Proteomes" id="UP000800200"/>
    </source>
</evidence>
<evidence type="ECO:0000259" key="2">
    <source>
        <dbReference type="PROSITE" id="PS50172"/>
    </source>
</evidence>
<dbReference type="InterPro" id="IPR036930">
    <property type="entry name" value="WGR_dom_sf"/>
</dbReference>
<protein>
    <recommendedName>
        <fullName evidence="2">BRCT domain-containing protein</fullName>
    </recommendedName>
</protein>
<dbReference type="CDD" id="cd00027">
    <property type="entry name" value="BRCT"/>
    <property type="match status" value="1"/>
</dbReference>